<organism evidence="3 4">
    <name type="scientific">Krasilnikoviella flava</name>
    <dbReference type="NCBI Taxonomy" id="526729"/>
    <lineage>
        <taxon>Bacteria</taxon>
        <taxon>Bacillati</taxon>
        <taxon>Actinomycetota</taxon>
        <taxon>Actinomycetes</taxon>
        <taxon>Micrococcales</taxon>
        <taxon>Promicromonosporaceae</taxon>
        <taxon>Krasilnikoviella</taxon>
    </lineage>
</organism>
<accession>A0A1T5LZA2</accession>
<keyword evidence="3" id="KW-0808">Transferase</keyword>
<evidence type="ECO:0000259" key="2">
    <source>
        <dbReference type="Pfam" id="PF01425"/>
    </source>
</evidence>
<gene>
    <name evidence="3" type="ORF">SAMN04324258_4215</name>
</gene>
<sequence>MSTFTIRRLAAVAAGAVLASSATLGTASATSVAADRPAFGHGHRPGAQDPTTFTIAEATKALKTGRITSVELTRAYLDRIAQYEPYYNAFTRLNPDALAEAAAADEARQGSQKDVGPLEGVPIVIKDSLDVRGLPTTSGWALTSPEAGGLALVPRDDAPVVERLREAGAVIVGKTNLPVLAGSGSNANNSAYGPTFNALDQDWAPGGSSSGSATAVAGDFAVTGIAEETGGSIQNPASAQSLFAVKPTFGLVPNTGNMPLAGNTRDVLGPLAKTPEDAAIMLDVLAGTHADDPKTAGAEVPAGGYTSQLSERALEGARIGLYGPGWRSGKDGELSDETAALYAEAVDNLQEQGATVVEDPFEGTGFADLAKVGEGGYDGRGSVGNAHAVEDYLAGLGDGAAVSSLEQLDDWADAHGFADDERIDEMVEALDTEPATDAEFEAVSEQYQELFDQVMDTHDLDALVFPQQVEEIPGIYDGEINASTVSEINIAQLPGVVLPDGAYDSGKPFNLIVLGEKYSEADLLGYAYDYDEAYDGRVVNRNLAATPGPVQPDEQ</sequence>
<dbReference type="Proteomes" id="UP000189777">
    <property type="component" value="Unassembled WGS sequence"/>
</dbReference>
<evidence type="ECO:0000256" key="1">
    <source>
        <dbReference type="SAM" id="SignalP"/>
    </source>
</evidence>
<dbReference type="SUPFAM" id="SSF75304">
    <property type="entry name" value="Amidase signature (AS) enzymes"/>
    <property type="match status" value="1"/>
</dbReference>
<dbReference type="RefSeq" id="WP_217700864.1">
    <property type="nucleotide sequence ID" value="NZ_FUZQ01000008.1"/>
</dbReference>
<feature type="chain" id="PRO_5039251787" evidence="1">
    <location>
        <begin position="34"/>
        <end position="555"/>
    </location>
</feature>
<name>A0A1T5LZA2_9MICO</name>
<dbReference type="Gene3D" id="3.90.1300.10">
    <property type="entry name" value="Amidase signature (AS) domain"/>
    <property type="match status" value="1"/>
</dbReference>
<evidence type="ECO:0000313" key="4">
    <source>
        <dbReference type="Proteomes" id="UP000189777"/>
    </source>
</evidence>
<feature type="domain" description="Amidase" evidence="2">
    <location>
        <begin position="71"/>
        <end position="524"/>
    </location>
</feature>
<dbReference type="PANTHER" id="PTHR42678:SF34">
    <property type="entry name" value="OS04G0183300 PROTEIN"/>
    <property type="match status" value="1"/>
</dbReference>
<reference evidence="3 4" key="1">
    <citation type="submission" date="2017-02" db="EMBL/GenBank/DDBJ databases">
        <authorList>
            <person name="Peterson S.W."/>
        </authorList>
    </citation>
    <scope>NUCLEOTIDE SEQUENCE [LARGE SCALE GENOMIC DNA]</scope>
    <source>
        <strain evidence="3 4">DSM 21481</strain>
    </source>
</reference>
<dbReference type="InterPro" id="IPR023631">
    <property type="entry name" value="Amidase_dom"/>
</dbReference>
<proteinExistence type="predicted"/>
<dbReference type="Pfam" id="PF01425">
    <property type="entry name" value="Amidase"/>
    <property type="match status" value="1"/>
</dbReference>
<keyword evidence="1" id="KW-0732">Signal</keyword>
<dbReference type="GO" id="GO:0016740">
    <property type="term" value="F:transferase activity"/>
    <property type="evidence" value="ECO:0007669"/>
    <property type="project" value="UniProtKB-KW"/>
</dbReference>
<keyword evidence="4" id="KW-1185">Reference proteome</keyword>
<evidence type="ECO:0000313" key="3">
    <source>
        <dbReference type="EMBL" id="SKC81336.1"/>
    </source>
</evidence>
<dbReference type="PANTHER" id="PTHR42678">
    <property type="entry name" value="AMIDASE"/>
    <property type="match status" value="1"/>
</dbReference>
<dbReference type="EMBL" id="FUZQ01000008">
    <property type="protein sequence ID" value="SKC81336.1"/>
    <property type="molecule type" value="Genomic_DNA"/>
</dbReference>
<protein>
    <submittedName>
        <fullName evidence="3">Aspartyl-tRNA(Asn)/glutamyl-tRNA(Gln) amidotransferase subunit A</fullName>
    </submittedName>
</protein>
<dbReference type="STRING" id="526729.SAMN04324258_4215"/>
<dbReference type="AlphaFoldDB" id="A0A1T5LZA2"/>
<feature type="signal peptide" evidence="1">
    <location>
        <begin position="1"/>
        <end position="33"/>
    </location>
</feature>
<dbReference type="InterPro" id="IPR036928">
    <property type="entry name" value="AS_sf"/>
</dbReference>